<evidence type="ECO:0000313" key="1">
    <source>
        <dbReference type="EMBL" id="AZV80313.1"/>
    </source>
</evidence>
<keyword evidence="2" id="KW-1185">Reference proteome</keyword>
<dbReference type="Proteomes" id="UP000283063">
    <property type="component" value="Chromosome"/>
</dbReference>
<organism evidence="1 2">
    <name type="scientific">Parasedimentitalea marina</name>
    <dbReference type="NCBI Taxonomy" id="2483033"/>
    <lineage>
        <taxon>Bacteria</taxon>
        <taxon>Pseudomonadati</taxon>
        <taxon>Pseudomonadota</taxon>
        <taxon>Alphaproteobacteria</taxon>
        <taxon>Rhodobacterales</taxon>
        <taxon>Paracoccaceae</taxon>
        <taxon>Parasedimentitalea</taxon>
    </lineage>
</organism>
<dbReference type="EMBL" id="CP033219">
    <property type="protein sequence ID" value="AZV80313.1"/>
    <property type="molecule type" value="Genomic_DNA"/>
</dbReference>
<sequence length="51" mass="5818">MSAIFTGLVNVAEANSRYHEVQNLQAMSDEQLAKKGLKRDDIVMHVFGHWM</sequence>
<dbReference type="AlphaFoldDB" id="A0A3T0N8D9"/>
<dbReference type="KEGG" id="sedi:EBB79_04675"/>
<accession>A0A3T0N8D9</accession>
<dbReference type="OrthoDB" id="7867799at2"/>
<gene>
    <name evidence="1" type="ORF">EBB79_04675</name>
</gene>
<proteinExistence type="predicted"/>
<name>A0A3T0N8D9_9RHOB</name>
<evidence type="ECO:0000313" key="2">
    <source>
        <dbReference type="Proteomes" id="UP000283063"/>
    </source>
</evidence>
<reference evidence="1 2" key="1">
    <citation type="submission" date="2018-10" db="EMBL/GenBank/DDBJ databases">
        <title>Parasedimentitalea marina sp. nov., a psychrophilic bacterium isolated from deep seawater of the New Britain Trench.</title>
        <authorList>
            <person name="Cao J."/>
        </authorList>
    </citation>
    <scope>NUCLEOTIDE SEQUENCE [LARGE SCALE GENOMIC DNA]</scope>
    <source>
        <strain evidence="1 2">W43</strain>
    </source>
</reference>
<protein>
    <submittedName>
        <fullName evidence="1">DUF1127 domain-containing protein</fullName>
    </submittedName>
</protein>